<evidence type="ECO:0000256" key="3">
    <source>
        <dbReference type="ARBA" id="ARBA00022553"/>
    </source>
</evidence>
<keyword evidence="4" id="KW-0808">Transferase</keyword>
<dbReference type="PANTHER" id="PTHR41523:SF8">
    <property type="entry name" value="ETHYLENE RESPONSE SENSOR PROTEIN"/>
    <property type="match status" value="1"/>
</dbReference>
<dbReference type="Pfam" id="PF07568">
    <property type="entry name" value="HisKA_2"/>
    <property type="match status" value="1"/>
</dbReference>
<dbReference type="SMART" id="SM00387">
    <property type="entry name" value="HATPase_c"/>
    <property type="match status" value="2"/>
</dbReference>
<name>A0A0F9U806_9ZZZZ</name>
<dbReference type="InterPro" id="IPR011495">
    <property type="entry name" value="Sig_transdc_His_kin_sub2_dim/P"/>
</dbReference>
<organism evidence="9">
    <name type="scientific">marine sediment metagenome</name>
    <dbReference type="NCBI Taxonomy" id="412755"/>
    <lineage>
        <taxon>unclassified sequences</taxon>
        <taxon>metagenomes</taxon>
        <taxon>ecological metagenomes</taxon>
    </lineage>
</organism>
<dbReference type="SUPFAM" id="SSF55874">
    <property type="entry name" value="ATPase domain of HSP90 chaperone/DNA topoisomerase II/histidine kinase"/>
    <property type="match status" value="2"/>
</dbReference>
<dbReference type="AlphaFoldDB" id="A0A0F9U806"/>
<dbReference type="EMBL" id="LAZR01000184">
    <property type="protein sequence ID" value="KKN83482.1"/>
    <property type="molecule type" value="Genomic_DNA"/>
</dbReference>
<comment type="catalytic activity">
    <reaction evidence="1">
        <text>ATP + protein L-histidine = ADP + protein N-phospho-L-histidine.</text>
        <dbReference type="EC" id="2.7.13.3"/>
    </reaction>
</comment>
<dbReference type="InterPro" id="IPR036890">
    <property type="entry name" value="HATPase_C_sf"/>
</dbReference>
<protein>
    <recommendedName>
        <fullName evidence="2">histidine kinase</fullName>
        <ecNumber evidence="2">2.7.13.3</ecNumber>
    </recommendedName>
</protein>
<keyword evidence="7" id="KW-0067">ATP-binding</keyword>
<evidence type="ECO:0000256" key="5">
    <source>
        <dbReference type="ARBA" id="ARBA00022741"/>
    </source>
</evidence>
<dbReference type="Pfam" id="PF13581">
    <property type="entry name" value="HATPase_c_2"/>
    <property type="match status" value="1"/>
</dbReference>
<evidence type="ECO:0000256" key="6">
    <source>
        <dbReference type="ARBA" id="ARBA00022777"/>
    </source>
</evidence>
<dbReference type="PROSITE" id="PS50109">
    <property type="entry name" value="HIS_KIN"/>
    <property type="match status" value="1"/>
</dbReference>
<evidence type="ECO:0000313" key="9">
    <source>
        <dbReference type="EMBL" id="KKN83482.1"/>
    </source>
</evidence>
<evidence type="ECO:0000256" key="1">
    <source>
        <dbReference type="ARBA" id="ARBA00000085"/>
    </source>
</evidence>
<evidence type="ECO:0000256" key="4">
    <source>
        <dbReference type="ARBA" id="ARBA00022679"/>
    </source>
</evidence>
<dbReference type="EC" id="2.7.13.3" evidence="2"/>
<reference evidence="9" key="1">
    <citation type="journal article" date="2015" name="Nature">
        <title>Complex archaea that bridge the gap between prokaryotes and eukaryotes.</title>
        <authorList>
            <person name="Spang A."/>
            <person name="Saw J.H."/>
            <person name="Jorgensen S.L."/>
            <person name="Zaremba-Niedzwiedzka K."/>
            <person name="Martijn J."/>
            <person name="Lind A.E."/>
            <person name="van Eijk R."/>
            <person name="Schleper C."/>
            <person name="Guy L."/>
            <person name="Ettema T.J."/>
        </authorList>
    </citation>
    <scope>NUCLEOTIDE SEQUENCE</scope>
</reference>
<dbReference type="Pfam" id="PF02518">
    <property type="entry name" value="HATPase_c"/>
    <property type="match status" value="1"/>
</dbReference>
<dbReference type="InterPro" id="IPR003594">
    <property type="entry name" value="HATPase_dom"/>
</dbReference>
<dbReference type="Gene3D" id="3.30.565.10">
    <property type="entry name" value="Histidine kinase-like ATPase, C-terminal domain"/>
    <property type="match status" value="2"/>
</dbReference>
<dbReference type="SMART" id="SM00911">
    <property type="entry name" value="HWE_HK"/>
    <property type="match status" value="1"/>
</dbReference>
<proteinExistence type="predicted"/>
<comment type="caution">
    <text evidence="9">The sequence shown here is derived from an EMBL/GenBank/DDBJ whole genome shotgun (WGS) entry which is preliminary data.</text>
</comment>
<keyword evidence="3" id="KW-0597">Phosphoprotein</keyword>
<dbReference type="GO" id="GO:0004673">
    <property type="term" value="F:protein histidine kinase activity"/>
    <property type="evidence" value="ECO:0007669"/>
    <property type="project" value="UniProtKB-EC"/>
</dbReference>
<evidence type="ECO:0000256" key="7">
    <source>
        <dbReference type="ARBA" id="ARBA00022840"/>
    </source>
</evidence>
<dbReference type="Gene3D" id="3.30.450.20">
    <property type="entry name" value="PAS domain"/>
    <property type="match status" value="1"/>
</dbReference>
<dbReference type="GO" id="GO:0005524">
    <property type="term" value="F:ATP binding"/>
    <property type="evidence" value="ECO:0007669"/>
    <property type="project" value="UniProtKB-KW"/>
</dbReference>
<keyword evidence="5" id="KW-0547">Nucleotide-binding</keyword>
<evidence type="ECO:0000256" key="2">
    <source>
        <dbReference type="ARBA" id="ARBA00012438"/>
    </source>
</evidence>
<dbReference type="InterPro" id="IPR005467">
    <property type="entry name" value="His_kinase_dom"/>
</dbReference>
<feature type="domain" description="Histidine kinase" evidence="8">
    <location>
        <begin position="181"/>
        <end position="370"/>
    </location>
</feature>
<sequence>MKAVVTSIRVERDADVTHTRRTARLAAQVAGAATRDQIRFATAVSEIARNALQYAGGGVAEFAFDRPEERTRLMARVQDKGPGIAAVETMLRARHQAHTGLGLGLSGSQKLVDYFDLKTGAGGTLVTLGLHLNGKRDTDDLAKATAGALIDAAQGSPIEELAEQNRALRDSLAEQQFLLREIHHRTKNNLAIIQSLALMQARQAKSGETQEALGILTNRIQAFANAHNFLHQAEDVTQVDMRQHLESLTDRLASAFGSSGLTIDCHAEAISIGFEAATEIALVVNELVTNAAKYGGENGHVDIQAYQQGPNFCLRVGDDGPGLDNPETVLRNSKSLGWRIVEGCARKLNGSLEVEGTKGLSVLLTIPNDR</sequence>
<dbReference type="InterPro" id="IPR011102">
    <property type="entry name" value="Sig_transdc_His_kinase_HWE"/>
</dbReference>
<keyword evidence="6" id="KW-0418">Kinase</keyword>
<evidence type="ECO:0000259" key="8">
    <source>
        <dbReference type="PROSITE" id="PS50109"/>
    </source>
</evidence>
<gene>
    <name evidence="9" type="ORF">LCGC14_0299000</name>
</gene>
<accession>A0A0F9U806</accession>
<dbReference type="PANTHER" id="PTHR41523">
    <property type="entry name" value="TWO-COMPONENT SYSTEM SENSOR PROTEIN"/>
    <property type="match status" value="1"/>
</dbReference>